<dbReference type="Proteomes" id="UP001140949">
    <property type="component" value="Unassembled WGS sequence"/>
</dbReference>
<feature type="repeat" description="PPR" evidence="2">
    <location>
        <begin position="364"/>
        <end position="398"/>
    </location>
</feature>
<dbReference type="FunFam" id="1.25.40.10:FF:000090">
    <property type="entry name" value="Pentatricopeptide repeat-containing protein, chloroplastic"/>
    <property type="match status" value="1"/>
</dbReference>
<comment type="caution">
    <text evidence="3">The sequence shown here is derived from an EMBL/GenBank/DDBJ whole genome shotgun (WGS) entry which is preliminary data.</text>
</comment>
<dbReference type="InterPro" id="IPR011990">
    <property type="entry name" value="TPR-like_helical_dom_sf"/>
</dbReference>
<dbReference type="PANTHER" id="PTHR47926">
    <property type="entry name" value="PENTATRICOPEPTIDE REPEAT-CONTAINING PROTEIN"/>
    <property type="match status" value="1"/>
</dbReference>
<evidence type="ECO:0000313" key="3">
    <source>
        <dbReference type="EMBL" id="KAJ6839270.1"/>
    </source>
</evidence>
<sequence length="562" mass="62598">MLTRRKELRRRGVGWPWAGQNRVSRIWTEGSSRSGAELLQHHCNSLPHLKQIHALLLRTHHHHLLPIFNCAIRVLFKSNPLSSLRLYLLMTRLSVSPDNFTYPFLLNCSSSPLSPLFVGQELHSRLCKSGFRHHLPVANALIHFYSKCASDADSIPLARLAYDEMPLKDVVSHNSLLGTHARLGQRMHDARALFSGLREKNVITWNAMLLGYANAGDLASAREAFDLMPERDAVSWTVMVVGYSKCGLVDAAKELFCRMPSQNMVCWSVMVNGYSQAGRPEESLALFREMESVGIVPDAASMVGVISAASQIGRPELANWIGDYVDRKGIERNERVLTTLVDMHAKCGNVEEAFSLFNEMPSRDTFAYTALIGGLASNGHGAKVLELFSRMREEGIEPDHVTFVGVLSACSHAGLVDEGLEFWESMIQDYGIEHGADHYACIIDMLGRVGRLEEAYEMVKKMPMGPHAGALGALLAACKTYGNVDIANNVASRLFELEPGNTGNFVLLSSIYASREQWEDAARVRKMMKERGPTKLPGSSWIENDMQRGHRSQKIDQTTYIL</sequence>
<proteinExistence type="predicted"/>
<organism evidence="3 4">
    <name type="scientific">Iris pallida</name>
    <name type="common">Sweet iris</name>
    <dbReference type="NCBI Taxonomy" id="29817"/>
    <lineage>
        <taxon>Eukaryota</taxon>
        <taxon>Viridiplantae</taxon>
        <taxon>Streptophyta</taxon>
        <taxon>Embryophyta</taxon>
        <taxon>Tracheophyta</taxon>
        <taxon>Spermatophyta</taxon>
        <taxon>Magnoliopsida</taxon>
        <taxon>Liliopsida</taxon>
        <taxon>Asparagales</taxon>
        <taxon>Iridaceae</taxon>
        <taxon>Iridoideae</taxon>
        <taxon>Irideae</taxon>
        <taxon>Iris</taxon>
    </lineage>
</organism>
<dbReference type="PROSITE" id="PS51375">
    <property type="entry name" value="PPR"/>
    <property type="match status" value="4"/>
</dbReference>
<feature type="repeat" description="PPR" evidence="2">
    <location>
        <begin position="333"/>
        <end position="363"/>
    </location>
</feature>
<dbReference type="InterPro" id="IPR046848">
    <property type="entry name" value="E_motif"/>
</dbReference>
<feature type="repeat" description="PPR" evidence="2">
    <location>
        <begin position="201"/>
        <end position="235"/>
    </location>
</feature>
<dbReference type="Pfam" id="PF12854">
    <property type="entry name" value="PPR_1"/>
    <property type="match status" value="1"/>
</dbReference>
<evidence type="ECO:0000313" key="4">
    <source>
        <dbReference type="Proteomes" id="UP001140949"/>
    </source>
</evidence>
<name>A0AAX6HDW5_IRIPA</name>
<dbReference type="GO" id="GO:0003723">
    <property type="term" value="F:RNA binding"/>
    <property type="evidence" value="ECO:0007669"/>
    <property type="project" value="InterPro"/>
</dbReference>
<dbReference type="Pfam" id="PF20431">
    <property type="entry name" value="E_motif"/>
    <property type="match status" value="1"/>
</dbReference>
<accession>A0AAX6HDW5</accession>
<feature type="repeat" description="PPR" evidence="2">
    <location>
        <begin position="263"/>
        <end position="297"/>
    </location>
</feature>
<dbReference type="InterPro" id="IPR046960">
    <property type="entry name" value="PPR_At4g14850-like_plant"/>
</dbReference>
<dbReference type="GO" id="GO:0009451">
    <property type="term" value="P:RNA modification"/>
    <property type="evidence" value="ECO:0007669"/>
    <property type="project" value="InterPro"/>
</dbReference>
<gene>
    <name evidence="3" type="ORF">M6B38_317100</name>
</gene>
<evidence type="ECO:0000256" key="1">
    <source>
        <dbReference type="ARBA" id="ARBA00022737"/>
    </source>
</evidence>
<dbReference type="NCBIfam" id="TIGR00756">
    <property type="entry name" value="PPR"/>
    <property type="match status" value="7"/>
</dbReference>
<dbReference type="InterPro" id="IPR002885">
    <property type="entry name" value="PPR_rpt"/>
</dbReference>
<evidence type="ECO:0000256" key="2">
    <source>
        <dbReference type="PROSITE-ProRule" id="PRU00708"/>
    </source>
</evidence>
<dbReference type="EMBL" id="JANAVB010010193">
    <property type="protein sequence ID" value="KAJ6839270.1"/>
    <property type="molecule type" value="Genomic_DNA"/>
</dbReference>
<reference evidence="3" key="2">
    <citation type="submission" date="2023-04" db="EMBL/GenBank/DDBJ databases">
        <authorList>
            <person name="Bruccoleri R.E."/>
            <person name="Oakeley E.J."/>
            <person name="Faust A.-M."/>
            <person name="Dessus-Babus S."/>
            <person name="Altorfer M."/>
            <person name="Burckhardt D."/>
            <person name="Oertli M."/>
            <person name="Naumann U."/>
            <person name="Petersen F."/>
            <person name="Wong J."/>
        </authorList>
    </citation>
    <scope>NUCLEOTIDE SEQUENCE</scope>
    <source>
        <strain evidence="3">GSM-AAB239-AS_SAM_17_03QT</strain>
        <tissue evidence="3">Leaf</tissue>
    </source>
</reference>
<dbReference type="Pfam" id="PF13041">
    <property type="entry name" value="PPR_2"/>
    <property type="match status" value="1"/>
</dbReference>
<dbReference type="AlphaFoldDB" id="A0AAX6HDW5"/>
<keyword evidence="4" id="KW-1185">Reference proteome</keyword>
<protein>
    <submittedName>
        <fullName evidence="3">Pentatricopeptide repeat-containing protein-like</fullName>
    </submittedName>
</protein>
<reference evidence="3" key="1">
    <citation type="journal article" date="2023" name="GigaByte">
        <title>Genome assembly of the bearded iris, Iris pallida Lam.</title>
        <authorList>
            <person name="Bruccoleri R.E."/>
            <person name="Oakeley E.J."/>
            <person name="Faust A.M.E."/>
            <person name="Altorfer M."/>
            <person name="Dessus-Babus S."/>
            <person name="Burckhardt D."/>
            <person name="Oertli M."/>
            <person name="Naumann U."/>
            <person name="Petersen F."/>
            <person name="Wong J."/>
        </authorList>
    </citation>
    <scope>NUCLEOTIDE SEQUENCE</scope>
    <source>
        <strain evidence="3">GSM-AAB239-AS_SAM_17_03QT</strain>
    </source>
</reference>
<dbReference type="Pfam" id="PF01535">
    <property type="entry name" value="PPR"/>
    <property type="match status" value="4"/>
</dbReference>
<dbReference type="PANTHER" id="PTHR47926:SF509">
    <property type="entry name" value="(WILD MALAYSIAN BANANA) HYPOTHETICAL PROTEIN"/>
    <property type="match status" value="1"/>
</dbReference>
<dbReference type="Gene3D" id="1.25.40.10">
    <property type="entry name" value="Tetratricopeptide repeat domain"/>
    <property type="match status" value="3"/>
</dbReference>
<keyword evidence="1" id="KW-0677">Repeat</keyword>
<dbReference type="SUPFAM" id="SSF48452">
    <property type="entry name" value="TPR-like"/>
    <property type="match status" value="1"/>
</dbReference>